<dbReference type="PANTHER" id="PTHR23113">
    <property type="entry name" value="GUANINE NUCLEOTIDE EXCHANGE FACTOR"/>
    <property type="match status" value="1"/>
</dbReference>
<dbReference type="InterPro" id="IPR008937">
    <property type="entry name" value="Ras-like_GEF"/>
</dbReference>
<dbReference type="Proteomes" id="UP000276776">
    <property type="component" value="Unassembled WGS sequence"/>
</dbReference>
<dbReference type="CDD" id="cd00155">
    <property type="entry name" value="RasGEF"/>
    <property type="match status" value="1"/>
</dbReference>
<dbReference type="InterPro" id="IPR023578">
    <property type="entry name" value="Ras_GEF_dom_sf"/>
</dbReference>
<dbReference type="SMART" id="SM00147">
    <property type="entry name" value="RasGEF"/>
    <property type="match status" value="1"/>
</dbReference>
<dbReference type="STRING" id="103827.A0A0N5CM15"/>
<dbReference type="PANTHER" id="PTHR23113:SF327">
    <property type="entry name" value="EXCHANGE PROTEIN DIRECTLY ACTIVATED BY CAMP, ISOFORM E"/>
    <property type="match status" value="1"/>
</dbReference>
<dbReference type="GO" id="GO:0005085">
    <property type="term" value="F:guanyl-nucleotide exchange factor activity"/>
    <property type="evidence" value="ECO:0007669"/>
    <property type="project" value="UniProtKB-KW"/>
</dbReference>
<accession>A0A0N5CM15</accession>
<organism evidence="7">
    <name type="scientific">Thelazia callipaeda</name>
    <name type="common">Oriental eyeworm</name>
    <name type="synonym">Parasitic nematode</name>
    <dbReference type="NCBI Taxonomy" id="103827"/>
    <lineage>
        <taxon>Eukaryota</taxon>
        <taxon>Metazoa</taxon>
        <taxon>Ecdysozoa</taxon>
        <taxon>Nematoda</taxon>
        <taxon>Chromadorea</taxon>
        <taxon>Rhabditida</taxon>
        <taxon>Spirurina</taxon>
        <taxon>Spiruromorpha</taxon>
        <taxon>Thelazioidea</taxon>
        <taxon>Thelaziidae</taxon>
        <taxon>Thelazia</taxon>
    </lineage>
</organism>
<dbReference type="Gene3D" id="1.20.870.10">
    <property type="entry name" value="Son of sevenless (SoS) protein Chain: S domain 1"/>
    <property type="match status" value="1"/>
</dbReference>
<dbReference type="OMA" id="EKQTIRG"/>
<evidence type="ECO:0000256" key="1">
    <source>
        <dbReference type="ARBA" id="ARBA00022658"/>
    </source>
</evidence>
<proteinExistence type="predicted"/>
<dbReference type="InterPro" id="IPR036964">
    <property type="entry name" value="RASGEF_cat_dom_sf"/>
</dbReference>
<feature type="domain" description="N-terminal Ras-GEF" evidence="4">
    <location>
        <begin position="75"/>
        <end position="213"/>
    </location>
</feature>
<sequence>MFSEDGFIFLLRILRDVEANTVRLKERGQDVLVLEKMNAVHQTFPDTYRSNLVLSIGNATLDTIGDSNVNAGSRCCYSVMAGVPEKTVEYLLETRIDAQTDDGLVDTFLEDFILTHIIHMPANILCSYLKNYYMRGSTVRMDKAFPLDDYEQKIVVKRRVVAFLDLWVQLLGLRFFLDPASNSFVEELYCYVLEDSRQIPGMLAILERMSAIRELRENAMRTINRHPSVVLDCGVYCSHSPAPNPVLPFDTCNQVIYLSDTSSFTMSIRLDKTAADICEMARDKMRCGGQSEDVQLVEVKSNGEKIIFPPGEISVPTMVSLNGRLYIAYSDEIETLTPMPQHDEPSGSMHSSLLDYLSSVDIAQQLLIFHTQLLEATDDIELITQVLGREQLPGRITSNLDLLMRRFNEVQFWTTTEVLLARGSAKRLSVLKKFIKIAAHAKENRDLMSLFAIILGLSNVAVSRITHLWDKLPSKMKQQYADFEALLDPSRNHRAYRMLAANMSGPTVPFIPLLLKDLTFTHEGNKTYFAGLINFEKMHMIANILRNFRQCKYQGTLLSGYLIDAVAFEQRKVFKAKNLIRYDNLF</sequence>
<dbReference type="AlphaFoldDB" id="A0A0N5CM15"/>
<evidence type="ECO:0000313" key="5">
    <source>
        <dbReference type="EMBL" id="VDM96471.1"/>
    </source>
</evidence>
<dbReference type="WBParaSite" id="TCLT_0000117901-mRNA-1">
    <property type="protein sequence ID" value="TCLT_0000117901-mRNA-1"/>
    <property type="gene ID" value="TCLT_0000117901"/>
</dbReference>
<dbReference type="SUPFAM" id="SSF48366">
    <property type="entry name" value="Ras GEF"/>
    <property type="match status" value="1"/>
</dbReference>
<dbReference type="InterPro" id="IPR029071">
    <property type="entry name" value="Ubiquitin-like_domsf"/>
</dbReference>
<dbReference type="Gene3D" id="3.10.20.90">
    <property type="entry name" value="Phosphatidylinositol 3-kinase Catalytic Subunit, Chain A, domain 1"/>
    <property type="match status" value="1"/>
</dbReference>
<dbReference type="InterPro" id="IPR001895">
    <property type="entry name" value="RASGEF_cat_dom"/>
</dbReference>
<evidence type="ECO:0000259" key="3">
    <source>
        <dbReference type="PROSITE" id="PS50009"/>
    </source>
</evidence>
<dbReference type="GO" id="GO:0007265">
    <property type="term" value="P:Ras protein signal transduction"/>
    <property type="evidence" value="ECO:0007669"/>
    <property type="project" value="TreeGrafter"/>
</dbReference>
<reference evidence="7" key="1">
    <citation type="submission" date="2017-02" db="UniProtKB">
        <authorList>
            <consortium name="WormBaseParasite"/>
        </authorList>
    </citation>
    <scope>IDENTIFICATION</scope>
</reference>
<dbReference type="Pfam" id="PF00617">
    <property type="entry name" value="RasGEF"/>
    <property type="match status" value="1"/>
</dbReference>
<feature type="domain" description="Ras-GEF" evidence="3">
    <location>
        <begin position="358"/>
        <end position="585"/>
    </location>
</feature>
<reference evidence="5 6" key="2">
    <citation type="submission" date="2018-11" db="EMBL/GenBank/DDBJ databases">
        <authorList>
            <consortium name="Pathogen Informatics"/>
        </authorList>
    </citation>
    <scope>NUCLEOTIDE SEQUENCE [LARGE SCALE GENOMIC DNA]</scope>
</reference>
<evidence type="ECO:0000313" key="6">
    <source>
        <dbReference type="Proteomes" id="UP000276776"/>
    </source>
</evidence>
<dbReference type="EMBL" id="UYYF01000130">
    <property type="protein sequence ID" value="VDM96471.1"/>
    <property type="molecule type" value="Genomic_DNA"/>
</dbReference>
<evidence type="ECO:0000256" key="2">
    <source>
        <dbReference type="PROSITE-ProRule" id="PRU00168"/>
    </source>
</evidence>
<gene>
    <name evidence="5" type="ORF">TCLT_LOCUS1180</name>
</gene>
<name>A0A0N5CM15_THECL</name>
<protein>
    <submittedName>
        <fullName evidence="7">Ras-GEF domain-containing protein</fullName>
    </submittedName>
</protein>
<keyword evidence="6" id="KW-1185">Reference proteome</keyword>
<dbReference type="InterPro" id="IPR000651">
    <property type="entry name" value="Ras-like_Gua-exchang_fac_N"/>
</dbReference>
<keyword evidence="1 2" id="KW-0344">Guanine-nucleotide releasing factor</keyword>
<dbReference type="SMART" id="SM00229">
    <property type="entry name" value="RasGEFN"/>
    <property type="match status" value="1"/>
</dbReference>
<dbReference type="PROSITE" id="PS50009">
    <property type="entry name" value="RASGEF_CAT"/>
    <property type="match status" value="1"/>
</dbReference>
<dbReference type="OrthoDB" id="21144at2759"/>
<dbReference type="CDD" id="cd06224">
    <property type="entry name" value="REM"/>
    <property type="match status" value="1"/>
</dbReference>
<dbReference type="SUPFAM" id="SSF54236">
    <property type="entry name" value="Ubiquitin-like"/>
    <property type="match status" value="1"/>
</dbReference>
<dbReference type="GO" id="GO:0005886">
    <property type="term" value="C:plasma membrane"/>
    <property type="evidence" value="ECO:0007669"/>
    <property type="project" value="TreeGrafter"/>
</dbReference>
<dbReference type="InterPro" id="IPR019804">
    <property type="entry name" value="Ras_G-nucl-exch_fac_CS"/>
</dbReference>
<evidence type="ECO:0000313" key="7">
    <source>
        <dbReference type="WBParaSite" id="TCLT_0000117901-mRNA-1"/>
    </source>
</evidence>
<dbReference type="PROSITE" id="PS50212">
    <property type="entry name" value="RASGEF_NTER"/>
    <property type="match status" value="1"/>
</dbReference>
<dbReference type="Gene3D" id="1.10.840.10">
    <property type="entry name" value="Ras guanine-nucleotide exchange factors catalytic domain"/>
    <property type="match status" value="1"/>
</dbReference>
<dbReference type="PROSITE" id="PS00720">
    <property type="entry name" value="RASGEF"/>
    <property type="match status" value="1"/>
</dbReference>
<evidence type="ECO:0000259" key="4">
    <source>
        <dbReference type="PROSITE" id="PS50212"/>
    </source>
</evidence>